<dbReference type="OrthoDB" id="26838at2759"/>
<proteinExistence type="predicted"/>
<dbReference type="PANTHER" id="PTHR43040:SF1">
    <property type="entry name" value="RIBONUCLEASE D"/>
    <property type="match status" value="1"/>
</dbReference>
<dbReference type="AlphaFoldDB" id="A0A395I8H4"/>
<dbReference type="InterPro" id="IPR036397">
    <property type="entry name" value="RNaseH_sf"/>
</dbReference>
<feature type="non-terminal residue" evidence="1">
    <location>
        <position position="180"/>
    </location>
</feature>
<gene>
    <name evidence="1" type="ORF">BO97DRAFT_309875</name>
</gene>
<dbReference type="RefSeq" id="XP_025553598.1">
    <property type="nucleotide sequence ID" value="XM_025691205.1"/>
</dbReference>
<protein>
    <recommendedName>
        <fullName evidence="3">3'-5' exonuclease domain-containing protein</fullName>
    </recommendedName>
</protein>
<sequence length="180" mass="20111">LYIELQGVHLSREGTLSIMLVYLEALHSVYIVDVQTLGVMAFSTPASSDGSTTLKTILESPNTPKVCFDVWYGADALYHHYQLSLQGIEDLQLMEYVASQGWLRGQGKLQRLGACITADAGLTVAEDRRWLELMDHGRSGSFDFSPAGGYHILHHRPLDPMYLRCCAASLVHLPKLRSRY</sequence>
<evidence type="ECO:0000313" key="1">
    <source>
        <dbReference type="EMBL" id="RAL14444.1"/>
    </source>
</evidence>
<dbReference type="GO" id="GO:0003676">
    <property type="term" value="F:nucleic acid binding"/>
    <property type="evidence" value="ECO:0007669"/>
    <property type="project" value="InterPro"/>
</dbReference>
<feature type="non-terminal residue" evidence="1">
    <location>
        <position position="1"/>
    </location>
</feature>
<dbReference type="SUPFAM" id="SSF53098">
    <property type="entry name" value="Ribonuclease H-like"/>
    <property type="match status" value="1"/>
</dbReference>
<dbReference type="STRING" id="1450537.A0A395I8H4"/>
<dbReference type="EMBL" id="KZ824275">
    <property type="protein sequence ID" value="RAL14444.1"/>
    <property type="molecule type" value="Genomic_DNA"/>
</dbReference>
<dbReference type="InterPro" id="IPR012337">
    <property type="entry name" value="RNaseH-like_sf"/>
</dbReference>
<dbReference type="GeneID" id="37195494"/>
<reference evidence="1 2" key="1">
    <citation type="submission" date="2018-02" db="EMBL/GenBank/DDBJ databases">
        <title>The genomes of Aspergillus section Nigri reveals drivers in fungal speciation.</title>
        <authorList>
            <consortium name="DOE Joint Genome Institute"/>
            <person name="Vesth T.C."/>
            <person name="Nybo J."/>
            <person name="Theobald S."/>
            <person name="Brandl J."/>
            <person name="Frisvad J.C."/>
            <person name="Nielsen K.F."/>
            <person name="Lyhne E.K."/>
            <person name="Kogle M.E."/>
            <person name="Kuo A."/>
            <person name="Riley R."/>
            <person name="Clum A."/>
            <person name="Nolan M."/>
            <person name="Lipzen A."/>
            <person name="Salamov A."/>
            <person name="Henrissat B."/>
            <person name="Wiebenga A."/>
            <person name="De vries R.P."/>
            <person name="Grigoriev I.V."/>
            <person name="Mortensen U.H."/>
            <person name="Andersen M.R."/>
            <person name="Baker S.E."/>
        </authorList>
    </citation>
    <scope>NUCLEOTIDE SEQUENCE [LARGE SCALE GENOMIC DNA]</scope>
    <source>
        <strain evidence="1 2">CBS 101889</strain>
    </source>
</reference>
<organism evidence="1 2">
    <name type="scientific">Aspergillus homomorphus (strain CBS 101889)</name>
    <dbReference type="NCBI Taxonomy" id="1450537"/>
    <lineage>
        <taxon>Eukaryota</taxon>
        <taxon>Fungi</taxon>
        <taxon>Dikarya</taxon>
        <taxon>Ascomycota</taxon>
        <taxon>Pezizomycotina</taxon>
        <taxon>Eurotiomycetes</taxon>
        <taxon>Eurotiomycetidae</taxon>
        <taxon>Eurotiales</taxon>
        <taxon>Aspergillaceae</taxon>
        <taxon>Aspergillus</taxon>
        <taxon>Aspergillus subgen. Circumdati</taxon>
    </lineage>
</organism>
<dbReference type="PANTHER" id="PTHR43040">
    <property type="entry name" value="RIBONUCLEASE D"/>
    <property type="match status" value="1"/>
</dbReference>
<keyword evidence="2" id="KW-1185">Reference proteome</keyword>
<accession>A0A395I8H4</accession>
<dbReference type="Proteomes" id="UP000248961">
    <property type="component" value="Unassembled WGS sequence"/>
</dbReference>
<dbReference type="VEuPathDB" id="FungiDB:BO97DRAFT_309875"/>
<evidence type="ECO:0008006" key="3">
    <source>
        <dbReference type="Google" id="ProtNLM"/>
    </source>
</evidence>
<name>A0A395I8H4_ASPHC</name>
<evidence type="ECO:0000313" key="2">
    <source>
        <dbReference type="Proteomes" id="UP000248961"/>
    </source>
</evidence>
<dbReference type="Gene3D" id="3.30.420.10">
    <property type="entry name" value="Ribonuclease H-like superfamily/Ribonuclease H"/>
    <property type="match status" value="1"/>
</dbReference>